<accession>A0A5C6V0V8</accession>
<dbReference type="InterPro" id="IPR006976">
    <property type="entry name" value="VanZ-like"/>
</dbReference>
<reference evidence="3 4" key="1">
    <citation type="journal article" date="2005" name="Int. J. Syst. Evol. Microbiol.">
        <title>Bacillus litoralis sp. nov., isolated from a tidal flat of the Yellow Sea in Korea.</title>
        <authorList>
            <person name="Yoon J.H."/>
            <person name="Oh T.K."/>
        </authorList>
    </citation>
    <scope>NUCLEOTIDE SEQUENCE [LARGE SCALE GENOMIC DNA]</scope>
    <source>
        <strain evidence="3 4">SW-211</strain>
    </source>
</reference>
<keyword evidence="1" id="KW-0472">Membrane</keyword>
<feature type="domain" description="VanZ-like" evidence="2">
    <location>
        <begin position="34"/>
        <end position="125"/>
    </location>
</feature>
<feature type="transmembrane region" description="Helical" evidence="1">
    <location>
        <begin position="6"/>
        <end position="27"/>
    </location>
</feature>
<evidence type="ECO:0000256" key="1">
    <source>
        <dbReference type="SAM" id="Phobius"/>
    </source>
</evidence>
<sequence>MRICFFWSYIAFLFIATCTENLSLFLAEQDLIFHFNGNPPVREFLNNDFDLQDPTYVSQKLGHIVSFFILGVLAYSVWRSVFVVAIISLAVALSTEVAQLFFSRSGRLLDVGYDMAGASLFVVFVLGYRFVELVFKKMQIVFVDRR</sequence>
<organism evidence="3 4">
    <name type="scientific">Metabacillus litoralis</name>
    <dbReference type="NCBI Taxonomy" id="152268"/>
    <lineage>
        <taxon>Bacteria</taxon>
        <taxon>Bacillati</taxon>
        <taxon>Bacillota</taxon>
        <taxon>Bacilli</taxon>
        <taxon>Bacillales</taxon>
        <taxon>Bacillaceae</taxon>
        <taxon>Metabacillus</taxon>
    </lineage>
</organism>
<dbReference type="Proteomes" id="UP000321363">
    <property type="component" value="Unassembled WGS sequence"/>
</dbReference>
<proteinExistence type="predicted"/>
<evidence type="ECO:0000259" key="2">
    <source>
        <dbReference type="Pfam" id="PF04892"/>
    </source>
</evidence>
<keyword evidence="4" id="KW-1185">Reference proteome</keyword>
<dbReference type="Pfam" id="PF04892">
    <property type="entry name" value="VanZ"/>
    <property type="match status" value="1"/>
</dbReference>
<feature type="transmembrane region" description="Helical" evidence="1">
    <location>
        <begin position="67"/>
        <end position="91"/>
    </location>
</feature>
<dbReference type="EMBL" id="VOQF01000033">
    <property type="protein sequence ID" value="TXC78500.1"/>
    <property type="molecule type" value="Genomic_DNA"/>
</dbReference>
<comment type="caution">
    <text evidence="3">The sequence shown here is derived from an EMBL/GenBank/DDBJ whole genome shotgun (WGS) entry which is preliminary data.</text>
</comment>
<dbReference type="NCBIfam" id="NF037970">
    <property type="entry name" value="vanZ_1"/>
    <property type="match status" value="1"/>
</dbReference>
<feature type="transmembrane region" description="Helical" evidence="1">
    <location>
        <begin position="111"/>
        <end position="131"/>
    </location>
</feature>
<dbReference type="RefSeq" id="WP_146950889.1">
    <property type="nucleotide sequence ID" value="NZ_VOQF01000033.1"/>
</dbReference>
<evidence type="ECO:0000313" key="3">
    <source>
        <dbReference type="EMBL" id="TXC78500.1"/>
    </source>
</evidence>
<keyword evidence="1" id="KW-0812">Transmembrane</keyword>
<gene>
    <name evidence="3" type="ORF">FS935_22710</name>
</gene>
<dbReference type="OrthoDB" id="2659829at2"/>
<dbReference type="AlphaFoldDB" id="A0A5C6V0V8"/>
<protein>
    <submittedName>
        <fullName evidence="3">VanZ family protein</fullName>
    </submittedName>
</protein>
<evidence type="ECO:0000313" key="4">
    <source>
        <dbReference type="Proteomes" id="UP000321363"/>
    </source>
</evidence>
<keyword evidence="1" id="KW-1133">Transmembrane helix</keyword>
<name>A0A5C6V0V8_9BACI</name>